<accession>A0AAV9LHB3</accession>
<dbReference type="Proteomes" id="UP001311915">
    <property type="component" value="Unassembled WGS sequence"/>
</dbReference>
<organism evidence="1 2">
    <name type="scientific">Solanum pinnatisectum</name>
    <name type="common">tansyleaf nightshade</name>
    <dbReference type="NCBI Taxonomy" id="50273"/>
    <lineage>
        <taxon>Eukaryota</taxon>
        <taxon>Viridiplantae</taxon>
        <taxon>Streptophyta</taxon>
        <taxon>Embryophyta</taxon>
        <taxon>Tracheophyta</taxon>
        <taxon>Spermatophyta</taxon>
        <taxon>Magnoliopsida</taxon>
        <taxon>eudicotyledons</taxon>
        <taxon>Gunneridae</taxon>
        <taxon>Pentapetalae</taxon>
        <taxon>asterids</taxon>
        <taxon>lamiids</taxon>
        <taxon>Solanales</taxon>
        <taxon>Solanaceae</taxon>
        <taxon>Solanoideae</taxon>
        <taxon>Solaneae</taxon>
        <taxon>Solanum</taxon>
    </lineage>
</organism>
<dbReference type="EMBL" id="JAWPEI010000006">
    <property type="protein sequence ID" value="KAK4723890.1"/>
    <property type="molecule type" value="Genomic_DNA"/>
</dbReference>
<dbReference type="PANTHER" id="PTHR33710:SF65">
    <property type="entry name" value="ENDONUCLEASE_EXONUCLEASE_PHOSPHATASE"/>
    <property type="match status" value="1"/>
</dbReference>
<name>A0AAV9LHB3_9SOLN</name>
<keyword evidence="2" id="KW-1185">Reference proteome</keyword>
<dbReference type="AlphaFoldDB" id="A0AAV9LHB3"/>
<gene>
    <name evidence="1" type="ORF">R3W88_026669</name>
</gene>
<dbReference type="PANTHER" id="PTHR33710">
    <property type="entry name" value="BNAC02G09200D PROTEIN"/>
    <property type="match status" value="1"/>
</dbReference>
<comment type="caution">
    <text evidence="1">The sequence shown here is derived from an EMBL/GenBank/DDBJ whole genome shotgun (WGS) entry which is preliminary data.</text>
</comment>
<evidence type="ECO:0000313" key="2">
    <source>
        <dbReference type="Proteomes" id="UP001311915"/>
    </source>
</evidence>
<proteinExistence type="predicted"/>
<sequence>MGRIWILWNPRVVEFQLMGTHRQVIHHSIKVKGSDMIFDLSMVYGLPTCLDRRDLWYELNQYNMRDFKHCLLDTRLPKLKTVDRNYTWTNGHTYNSIYKSLVNAMWLQAWTHLECSILNPSFLDHSPLCLIIAA</sequence>
<reference evidence="1 2" key="1">
    <citation type="submission" date="2023-10" db="EMBL/GenBank/DDBJ databases">
        <title>Genome-Wide Identification Analysis in wild type Solanum Pinnatisectum Reveals Some Genes Defensing Phytophthora Infestans.</title>
        <authorList>
            <person name="Sun C."/>
        </authorList>
    </citation>
    <scope>NUCLEOTIDE SEQUENCE [LARGE SCALE GENOMIC DNA]</scope>
    <source>
        <strain evidence="1">LQN</strain>
        <tissue evidence="1">Leaf</tissue>
    </source>
</reference>
<evidence type="ECO:0000313" key="1">
    <source>
        <dbReference type="EMBL" id="KAK4723890.1"/>
    </source>
</evidence>
<protein>
    <submittedName>
        <fullName evidence="1">Uncharacterized protein</fullName>
    </submittedName>
</protein>